<keyword evidence="7" id="KW-0456">Lyase</keyword>
<proteinExistence type="predicted"/>
<feature type="domain" description="Serine dehydratase beta chain" evidence="8">
    <location>
        <begin position="42"/>
        <end position="151"/>
    </location>
</feature>
<evidence type="ECO:0000313" key="9">
    <source>
        <dbReference type="EMBL" id="KNZ48626.1"/>
    </source>
</evidence>
<dbReference type="Pfam" id="PF03315">
    <property type="entry name" value="SDH_beta"/>
    <property type="match status" value="1"/>
</dbReference>
<comment type="caution">
    <text evidence="9">The sequence shown here is derived from an EMBL/GenBank/DDBJ whole genome shotgun (WGS) entry which is preliminary data.</text>
</comment>
<dbReference type="EMBL" id="LAVV01010752">
    <property type="protein sequence ID" value="KNZ48626.1"/>
    <property type="molecule type" value="Genomic_DNA"/>
</dbReference>
<reference evidence="9 10" key="1">
    <citation type="submission" date="2015-08" db="EMBL/GenBank/DDBJ databases">
        <title>Next Generation Sequencing and Analysis of the Genome of Puccinia sorghi L Schw, the Causal Agent of Maize Common Rust.</title>
        <authorList>
            <person name="Rochi L."/>
            <person name="Burguener G."/>
            <person name="Darino M."/>
            <person name="Turjanski A."/>
            <person name="Kreff E."/>
            <person name="Dieguez M.J."/>
            <person name="Sacco F."/>
        </authorList>
    </citation>
    <scope>NUCLEOTIDE SEQUENCE [LARGE SCALE GENOMIC DNA]</scope>
    <source>
        <strain evidence="9 10">RO10H11247</strain>
    </source>
</reference>
<sequence length="207" mass="23256">MAKERASRTNSGISPKPSSRRLVLLIFLNLEIITSHQKKKKTPKGHMLPEALIAGFKGHSCETVNTDSIPTRYKFVCKNQSVNLGLALNHAGRGHHVHFNIEKDLVWLWDCVLPRQPNGWFDLLFIFFPQQFGEICSNNTNFSIGGGSIGNTKTQFSGKNLYYKQISKRKATPSNNSSPLPTRCHPCLVNIMQIIHVCIALKSENEI</sequence>
<keyword evidence="4" id="KW-0479">Metal-binding</keyword>
<evidence type="ECO:0000256" key="7">
    <source>
        <dbReference type="ARBA" id="ARBA00023239"/>
    </source>
</evidence>
<dbReference type="PANTHER" id="PTHR30182">
    <property type="entry name" value="L-SERINE DEHYDRATASE"/>
    <property type="match status" value="1"/>
</dbReference>
<keyword evidence="3" id="KW-0004">4Fe-4S</keyword>
<comment type="cofactor">
    <cofactor evidence="1">
        <name>[4Fe-4S] cluster</name>
        <dbReference type="ChEBI" id="CHEBI:49883"/>
    </cofactor>
</comment>
<keyword evidence="5" id="KW-0408">Iron</keyword>
<dbReference type="OrthoDB" id="192663at2759"/>
<dbReference type="Gene3D" id="3.30.1330.90">
    <property type="entry name" value="D-3-phosphoglycerate dehydrogenase, domain 3"/>
    <property type="match status" value="1"/>
</dbReference>
<dbReference type="GO" id="GO:0046872">
    <property type="term" value="F:metal ion binding"/>
    <property type="evidence" value="ECO:0007669"/>
    <property type="project" value="UniProtKB-KW"/>
</dbReference>
<dbReference type="AlphaFoldDB" id="A0A0L6UJ95"/>
<dbReference type="GO" id="GO:0006094">
    <property type="term" value="P:gluconeogenesis"/>
    <property type="evidence" value="ECO:0007669"/>
    <property type="project" value="UniProtKB-KW"/>
</dbReference>
<gene>
    <name evidence="9" type="ORF">VP01_552g5</name>
</gene>
<keyword evidence="2" id="KW-0312">Gluconeogenesis</keyword>
<evidence type="ECO:0000256" key="4">
    <source>
        <dbReference type="ARBA" id="ARBA00022723"/>
    </source>
</evidence>
<evidence type="ECO:0000313" key="10">
    <source>
        <dbReference type="Proteomes" id="UP000037035"/>
    </source>
</evidence>
<evidence type="ECO:0000259" key="8">
    <source>
        <dbReference type="Pfam" id="PF03315"/>
    </source>
</evidence>
<dbReference type="GO" id="GO:0003941">
    <property type="term" value="F:L-serine ammonia-lyase activity"/>
    <property type="evidence" value="ECO:0007669"/>
    <property type="project" value="InterPro"/>
</dbReference>
<organism evidence="9 10">
    <name type="scientific">Puccinia sorghi</name>
    <dbReference type="NCBI Taxonomy" id="27349"/>
    <lineage>
        <taxon>Eukaryota</taxon>
        <taxon>Fungi</taxon>
        <taxon>Dikarya</taxon>
        <taxon>Basidiomycota</taxon>
        <taxon>Pucciniomycotina</taxon>
        <taxon>Pucciniomycetes</taxon>
        <taxon>Pucciniales</taxon>
        <taxon>Pucciniaceae</taxon>
        <taxon>Puccinia</taxon>
    </lineage>
</organism>
<evidence type="ECO:0000256" key="6">
    <source>
        <dbReference type="ARBA" id="ARBA00023014"/>
    </source>
</evidence>
<evidence type="ECO:0000256" key="1">
    <source>
        <dbReference type="ARBA" id="ARBA00001966"/>
    </source>
</evidence>
<evidence type="ECO:0000256" key="3">
    <source>
        <dbReference type="ARBA" id="ARBA00022485"/>
    </source>
</evidence>
<protein>
    <recommendedName>
        <fullName evidence="8">Serine dehydratase beta chain domain-containing protein</fullName>
    </recommendedName>
</protein>
<dbReference type="InterPro" id="IPR005131">
    <property type="entry name" value="Ser_deHydtase_bsu"/>
</dbReference>
<dbReference type="Proteomes" id="UP000037035">
    <property type="component" value="Unassembled WGS sequence"/>
</dbReference>
<dbReference type="STRING" id="27349.A0A0L6UJ95"/>
<keyword evidence="10" id="KW-1185">Reference proteome</keyword>
<accession>A0A0L6UJ95</accession>
<dbReference type="PANTHER" id="PTHR30182:SF1">
    <property type="entry name" value="L-SERINE DEHYDRATASE 1"/>
    <property type="match status" value="1"/>
</dbReference>
<dbReference type="GO" id="GO:0051539">
    <property type="term" value="F:4 iron, 4 sulfur cluster binding"/>
    <property type="evidence" value="ECO:0007669"/>
    <property type="project" value="UniProtKB-KW"/>
</dbReference>
<dbReference type="VEuPathDB" id="FungiDB:VP01_552g5"/>
<keyword evidence="6" id="KW-0411">Iron-sulfur</keyword>
<evidence type="ECO:0000256" key="2">
    <source>
        <dbReference type="ARBA" id="ARBA00022432"/>
    </source>
</evidence>
<dbReference type="InterPro" id="IPR029009">
    <property type="entry name" value="ASB_dom_sf"/>
</dbReference>
<dbReference type="SUPFAM" id="SSF143548">
    <property type="entry name" value="Serine metabolism enzymes domain"/>
    <property type="match status" value="1"/>
</dbReference>
<dbReference type="InterPro" id="IPR051318">
    <property type="entry name" value="Fe-S_L-Ser"/>
</dbReference>
<evidence type="ECO:0000256" key="5">
    <source>
        <dbReference type="ARBA" id="ARBA00023004"/>
    </source>
</evidence>
<name>A0A0L6UJ95_9BASI</name>